<feature type="compositionally biased region" description="Basic and acidic residues" evidence="1">
    <location>
        <begin position="223"/>
        <end position="232"/>
    </location>
</feature>
<dbReference type="GO" id="GO:0003676">
    <property type="term" value="F:nucleic acid binding"/>
    <property type="evidence" value="ECO:0007669"/>
    <property type="project" value="InterPro"/>
</dbReference>
<keyword evidence="3" id="KW-1185">Reference proteome</keyword>
<sequence length="280" mass="32545">MVNSRLTATVPITPRARPVSARSADIVERVHVSVQRNRQQSTRKGSQSLDIKRTTLRRIMKRDLHLKAYKIQVVQELKSDDANNRLNFVKLEHFNNFNNVMRTIFTLMAIFARTSRQYLEDVVSTGWVHMSCGKGSIELLKDVFPGKLISKREEGHHSPDLSPCDYFLWAYLKSIVYETNLTNLEQLKRSIIRERRHSSIRYKHFDEDPTLCYHNNTSTPHSIIREDREENGKFQSSPDSSRKSDVKDPLESFQLNPHVLRTVFTSTALETRESPKSPDY</sequence>
<protein>
    <submittedName>
        <fullName evidence="2">Uncharacterized protein</fullName>
    </submittedName>
</protein>
<dbReference type="PANTHER" id="PTHR47326">
    <property type="entry name" value="TRANSPOSABLE ELEMENT TC3 TRANSPOSASE-LIKE PROTEIN"/>
    <property type="match status" value="1"/>
</dbReference>
<dbReference type="EMBL" id="CALOZG010000010">
    <property type="protein sequence ID" value="CAH4030190.1"/>
    <property type="molecule type" value="Genomic_DNA"/>
</dbReference>
<feature type="region of interest" description="Disordered" evidence="1">
    <location>
        <begin position="216"/>
        <end position="253"/>
    </location>
</feature>
<comment type="caution">
    <text evidence="2">The sequence shown here is derived from an EMBL/GenBank/DDBJ whole genome shotgun (WGS) entry which is preliminary data.</text>
</comment>
<reference evidence="2" key="1">
    <citation type="submission" date="2022-05" db="EMBL/GenBank/DDBJ databases">
        <authorList>
            <person name="Okamura Y."/>
        </authorList>
    </citation>
    <scope>NUCLEOTIDE SEQUENCE</scope>
</reference>
<name>A0A9P0TK36_PIEBR</name>
<feature type="compositionally biased region" description="Basic and acidic residues" evidence="1">
    <location>
        <begin position="240"/>
        <end position="250"/>
    </location>
</feature>
<evidence type="ECO:0000256" key="1">
    <source>
        <dbReference type="SAM" id="MobiDB-lite"/>
    </source>
</evidence>
<evidence type="ECO:0000313" key="3">
    <source>
        <dbReference type="Proteomes" id="UP001152562"/>
    </source>
</evidence>
<evidence type="ECO:0000313" key="2">
    <source>
        <dbReference type="EMBL" id="CAH4030190.1"/>
    </source>
</evidence>
<proteinExistence type="predicted"/>
<gene>
    <name evidence="2" type="ORF">PIBRA_LOCUS6862</name>
</gene>
<organism evidence="2 3">
    <name type="scientific">Pieris brassicae</name>
    <name type="common">White butterfly</name>
    <name type="synonym">Large white butterfly</name>
    <dbReference type="NCBI Taxonomy" id="7116"/>
    <lineage>
        <taxon>Eukaryota</taxon>
        <taxon>Metazoa</taxon>
        <taxon>Ecdysozoa</taxon>
        <taxon>Arthropoda</taxon>
        <taxon>Hexapoda</taxon>
        <taxon>Insecta</taxon>
        <taxon>Pterygota</taxon>
        <taxon>Neoptera</taxon>
        <taxon>Endopterygota</taxon>
        <taxon>Lepidoptera</taxon>
        <taxon>Glossata</taxon>
        <taxon>Ditrysia</taxon>
        <taxon>Papilionoidea</taxon>
        <taxon>Pieridae</taxon>
        <taxon>Pierinae</taxon>
        <taxon>Pieris</taxon>
    </lineage>
</organism>
<dbReference type="Proteomes" id="UP001152562">
    <property type="component" value="Unassembled WGS sequence"/>
</dbReference>
<dbReference type="AlphaFoldDB" id="A0A9P0TK36"/>
<accession>A0A9P0TK36</accession>
<dbReference type="Gene3D" id="3.30.420.10">
    <property type="entry name" value="Ribonuclease H-like superfamily/Ribonuclease H"/>
    <property type="match status" value="1"/>
</dbReference>
<dbReference type="InterPro" id="IPR036397">
    <property type="entry name" value="RNaseH_sf"/>
</dbReference>
<dbReference type="PANTHER" id="PTHR47326:SF1">
    <property type="entry name" value="HTH PSQ-TYPE DOMAIN-CONTAINING PROTEIN"/>
    <property type="match status" value="1"/>
</dbReference>